<dbReference type="Pfam" id="PF13946">
    <property type="entry name" value="DUF4214"/>
    <property type="match status" value="2"/>
</dbReference>
<evidence type="ECO:0000256" key="2">
    <source>
        <dbReference type="SAM" id="SignalP"/>
    </source>
</evidence>
<dbReference type="Gene3D" id="2.60.120.380">
    <property type="match status" value="3"/>
</dbReference>
<dbReference type="SMART" id="SM00635">
    <property type="entry name" value="BID_2"/>
    <property type="match status" value="1"/>
</dbReference>
<dbReference type="InterPro" id="IPR008964">
    <property type="entry name" value="Invasin/intimin_cell_adhesion"/>
</dbReference>
<dbReference type="Pfam" id="PF02368">
    <property type="entry name" value="Big_2"/>
    <property type="match status" value="1"/>
</dbReference>
<evidence type="ECO:0000256" key="1">
    <source>
        <dbReference type="SAM" id="MobiDB-lite"/>
    </source>
</evidence>
<feature type="compositionally biased region" description="Low complexity" evidence="1">
    <location>
        <begin position="31"/>
        <end position="58"/>
    </location>
</feature>
<evidence type="ECO:0000259" key="3">
    <source>
        <dbReference type="SMART" id="SM00635"/>
    </source>
</evidence>
<dbReference type="SUPFAM" id="SSF89260">
    <property type="entry name" value="Collagen-binding domain"/>
    <property type="match status" value="3"/>
</dbReference>
<feature type="domain" description="BIG2" evidence="3">
    <location>
        <begin position="486"/>
        <end position="564"/>
    </location>
</feature>
<accession>A0A7W8HBN6</accession>
<dbReference type="Gene3D" id="2.60.40.1080">
    <property type="match status" value="1"/>
</dbReference>
<dbReference type="Proteomes" id="UP000543642">
    <property type="component" value="Unassembled WGS sequence"/>
</dbReference>
<proteinExistence type="predicted"/>
<dbReference type="InterPro" id="IPR003343">
    <property type="entry name" value="Big_2"/>
</dbReference>
<dbReference type="RefSeq" id="WP_183775167.1">
    <property type="nucleotide sequence ID" value="NZ_JACHFW010000010.1"/>
</dbReference>
<feature type="chain" id="PRO_5030675507" evidence="2">
    <location>
        <begin position="29"/>
        <end position="815"/>
    </location>
</feature>
<comment type="caution">
    <text evidence="4">The sequence shown here is derived from an EMBL/GenBank/DDBJ whole genome shotgun (WGS) entry which is preliminary data.</text>
</comment>
<feature type="signal peptide" evidence="2">
    <location>
        <begin position="1"/>
        <end position="28"/>
    </location>
</feature>
<dbReference type="EMBL" id="JACHFW010000010">
    <property type="protein sequence ID" value="MBB5265320.1"/>
    <property type="molecule type" value="Genomic_DNA"/>
</dbReference>
<dbReference type="InterPro" id="IPR025282">
    <property type="entry name" value="DUF4214"/>
</dbReference>
<keyword evidence="2" id="KW-0732">Signal</keyword>
<reference evidence="4 5" key="1">
    <citation type="submission" date="2020-08" db="EMBL/GenBank/DDBJ databases">
        <title>Genomic Encyclopedia of Type Strains, Phase IV (KMG-IV): sequencing the most valuable type-strain genomes for metagenomic binning, comparative biology and taxonomic classification.</title>
        <authorList>
            <person name="Goeker M."/>
        </authorList>
    </citation>
    <scope>NUCLEOTIDE SEQUENCE [LARGE SCALE GENOMIC DNA]</scope>
    <source>
        <strain evidence="4 5">DSM 106146</strain>
    </source>
</reference>
<dbReference type="InterPro" id="IPR038255">
    <property type="entry name" value="PBS_linker_sf"/>
</dbReference>
<protein>
    <submittedName>
        <fullName evidence="4">Uncharacterized protein YjdB/acylphosphatase</fullName>
    </submittedName>
</protein>
<evidence type="ECO:0000313" key="4">
    <source>
        <dbReference type="EMBL" id="MBB5265320.1"/>
    </source>
</evidence>
<gene>
    <name evidence="4" type="ORF">HNP82_002463</name>
</gene>
<organism evidence="4 5">
    <name type="scientific">Catenibacillus scindens</name>
    <dbReference type="NCBI Taxonomy" id="673271"/>
    <lineage>
        <taxon>Bacteria</taxon>
        <taxon>Bacillati</taxon>
        <taxon>Bacillota</taxon>
        <taxon>Clostridia</taxon>
        <taxon>Lachnospirales</taxon>
        <taxon>Lachnospiraceae</taxon>
        <taxon>Catenibacillus</taxon>
    </lineage>
</organism>
<feature type="compositionally biased region" description="Low complexity" evidence="1">
    <location>
        <begin position="95"/>
        <end position="107"/>
    </location>
</feature>
<dbReference type="AlphaFoldDB" id="A0A7W8HBN6"/>
<name>A0A7W8HBN6_9FIRM</name>
<dbReference type="Gene3D" id="1.10.3130.20">
    <property type="entry name" value="Phycobilisome linker domain"/>
    <property type="match status" value="2"/>
</dbReference>
<keyword evidence="5" id="KW-1185">Reference proteome</keyword>
<feature type="region of interest" description="Disordered" evidence="1">
    <location>
        <begin position="31"/>
        <end position="122"/>
    </location>
</feature>
<dbReference type="SUPFAM" id="SSF49373">
    <property type="entry name" value="Invasin/intimin cell-adhesion fragments"/>
    <property type="match status" value="1"/>
</dbReference>
<sequence length="815" mass="89626">MRGKMIKGMLASVLTVSMVLGGGTGVWASAPQTEAAQSESAAETITPESVPAESVPESVAEESVENQSAVPESVTEESVEAQSAVPESVAEESVEAQSVVPESVAEETQAPQPQSESAPLESEEVLLDSFAGSSMEAATSVNLGTTYNGSVSKAQKDNYYKFTLNASGRLTVNAFAKVRTVHYFIYDASGKELYDKYHGWDETAGQSSVTKTFDLTKGTYYFVVSYSSGEGNYSFNLSLTSANESFTETGNGTNNTFESASPISLNTEYKGLIAENDDLDYYKFTIPSSGRITNNAIGKMDRIHYLIYDTSGKKLYDRYFYDDSVTGQSSVSENIDLTKGTYYFAVESNAYTGEYSFTLKFTSANESFTETGNGSDNTMATARNISLGQTYNGQIAVNDTVDYYKFTVPATGKYIQKATAYMNRADYYIYDLNGKSVNHSYEYWDSDLGYSSISREIELEKGTYYFVVKNTSYHGNYSFSLSPYTDVTGVSLNQSKATLTQKGQTLQLKATILPQNAVNQDVEWTTSDSSVAKVDGNGLVTAGNAGTATITVRTKQNDKTASCVVTVYNISTEGTSGFVTRLYTTLLKRDPDLNGHASWVKVLENHQDTGAGVAWGFVFSTELKNKNLSNTEFVTRLYRTFLDREADAAGLASWVKQLDNGISREMIFKGFAESQEFTAICRSYGIDRGSVNLTEPRDQNAGVTMFVFRCYQKALGRNADTSGLNNWAEVLLSRRESPKQVAHGFIFSPEMNSKNLSNEEFIKVLYRVFMDREADAAGLQSWIRVLEQEGKDREHVFNGFADSPEFQKIVASYGL</sequence>
<evidence type="ECO:0000313" key="5">
    <source>
        <dbReference type="Proteomes" id="UP000543642"/>
    </source>
</evidence>